<sequence>MRHAAGQPVPAAVSAGRPVHSMPPECVELRNGVRMPILGLGTSHSGGYSHSTVVYALQECGYRLIDTAKRYGCEEFLREAIRESGVAREDLFLMTKLWPRDYGSLTTRQAFEGSLQRLGVDYLDMFMMHWPECPSSCSDRQKVLDTTWRQLELLYDEGLCRAIGVSNYEVADLEPLLESCSVVPHANQVECHPYHFPRDLLAFCDQHGIQFQGYSPLGKGKLIRDPEVLRVARSCGRTPAQVLVRWSIQNNVVAIPKSTKKYRVKENSQVFDFKLSAEDMESLNRLHRDLKYVQRCGIQQKIDSDLPDGYKLQLPNVHDQRLSVRNYS</sequence>
<keyword evidence="2" id="KW-1185">Reference proteome</keyword>
<gene>
    <name evidence="1" type="ORF">HPB47_000256</name>
</gene>
<evidence type="ECO:0000313" key="1">
    <source>
        <dbReference type="EMBL" id="KAG0423984.1"/>
    </source>
</evidence>
<proteinExistence type="predicted"/>
<name>A0AC60PSH5_IXOPE</name>
<dbReference type="Proteomes" id="UP000805193">
    <property type="component" value="Unassembled WGS sequence"/>
</dbReference>
<comment type="caution">
    <text evidence="1">The sequence shown here is derived from an EMBL/GenBank/DDBJ whole genome shotgun (WGS) entry which is preliminary data.</text>
</comment>
<reference evidence="1 2" key="1">
    <citation type="journal article" date="2020" name="Cell">
        <title>Large-Scale Comparative Analyses of Tick Genomes Elucidate Their Genetic Diversity and Vector Capacities.</title>
        <authorList>
            <consortium name="Tick Genome and Microbiome Consortium (TIGMIC)"/>
            <person name="Jia N."/>
            <person name="Wang J."/>
            <person name="Shi W."/>
            <person name="Du L."/>
            <person name="Sun Y."/>
            <person name="Zhan W."/>
            <person name="Jiang J.F."/>
            <person name="Wang Q."/>
            <person name="Zhang B."/>
            <person name="Ji P."/>
            <person name="Bell-Sakyi L."/>
            <person name="Cui X.M."/>
            <person name="Yuan T.T."/>
            <person name="Jiang B.G."/>
            <person name="Yang W.F."/>
            <person name="Lam T.T."/>
            <person name="Chang Q.C."/>
            <person name="Ding S.J."/>
            <person name="Wang X.J."/>
            <person name="Zhu J.G."/>
            <person name="Ruan X.D."/>
            <person name="Zhao L."/>
            <person name="Wei J.T."/>
            <person name="Ye R.Z."/>
            <person name="Que T.C."/>
            <person name="Du C.H."/>
            <person name="Zhou Y.H."/>
            <person name="Cheng J.X."/>
            <person name="Dai P.F."/>
            <person name="Guo W.B."/>
            <person name="Han X.H."/>
            <person name="Huang E.J."/>
            <person name="Li L.F."/>
            <person name="Wei W."/>
            <person name="Gao Y.C."/>
            <person name="Liu J.Z."/>
            <person name="Shao H.Z."/>
            <person name="Wang X."/>
            <person name="Wang C.C."/>
            <person name="Yang T.C."/>
            <person name="Huo Q.B."/>
            <person name="Li W."/>
            <person name="Chen H.Y."/>
            <person name="Chen S.E."/>
            <person name="Zhou L.G."/>
            <person name="Ni X.B."/>
            <person name="Tian J.H."/>
            <person name="Sheng Y."/>
            <person name="Liu T."/>
            <person name="Pan Y.S."/>
            <person name="Xia L.Y."/>
            <person name="Li J."/>
            <person name="Zhao F."/>
            <person name="Cao W.C."/>
        </authorList>
    </citation>
    <scope>NUCLEOTIDE SEQUENCE [LARGE SCALE GENOMIC DNA]</scope>
    <source>
        <strain evidence="1">Iper-2018</strain>
    </source>
</reference>
<protein>
    <submittedName>
        <fullName evidence="1">Uncharacterized protein</fullName>
    </submittedName>
</protein>
<dbReference type="EMBL" id="JABSTQ010010030">
    <property type="protein sequence ID" value="KAG0423984.1"/>
    <property type="molecule type" value="Genomic_DNA"/>
</dbReference>
<accession>A0AC60PSH5</accession>
<organism evidence="1 2">
    <name type="scientific">Ixodes persulcatus</name>
    <name type="common">Taiga tick</name>
    <dbReference type="NCBI Taxonomy" id="34615"/>
    <lineage>
        <taxon>Eukaryota</taxon>
        <taxon>Metazoa</taxon>
        <taxon>Ecdysozoa</taxon>
        <taxon>Arthropoda</taxon>
        <taxon>Chelicerata</taxon>
        <taxon>Arachnida</taxon>
        <taxon>Acari</taxon>
        <taxon>Parasitiformes</taxon>
        <taxon>Ixodida</taxon>
        <taxon>Ixodoidea</taxon>
        <taxon>Ixodidae</taxon>
        <taxon>Ixodinae</taxon>
        <taxon>Ixodes</taxon>
    </lineage>
</organism>
<evidence type="ECO:0000313" key="2">
    <source>
        <dbReference type="Proteomes" id="UP000805193"/>
    </source>
</evidence>